<feature type="region of interest" description="Disordered" evidence="1">
    <location>
        <begin position="1"/>
        <end position="27"/>
    </location>
</feature>
<dbReference type="AlphaFoldDB" id="A0A9D3XNP2"/>
<evidence type="ECO:0000256" key="1">
    <source>
        <dbReference type="SAM" id="MobiDB-lite"/>
    </source>
</evidence>
<protein>
    <submittedName>
        <fullName evidence="2">Uncharacterized protein</fullName>
    </submittedName>
</protein>
<gene>
    <name evidence="2" type="ORF">KIL84_010174</name>
</gene>
<comment type="caution">
    <text evidence="2">The sequence shown here is derived from an EMBL/GenBank/DDBJ whole genome shotgun (WGS) entry which is preliminary data.</text>
</comment>
<name>A0A9D3XNP2_9SAUR</name>
<proteinExistence type="predicted"/>
<dbReference type="Proteomes" id="UP000827986">
    <property type="component" value="Unassembled WGS sequence"/>
</dbReference>
<evidence type="ECO:0000313" key="3">
    <source>
        <dbReference type="Proteomes" id="UP000827986"/>
    </source>
</evidence>
<accession>A0A9D3XNP2</accession>
<evidence type="ECO:0000313" key="2">
    <source>
        <dbReference type="EMBL" id="KAH1182420.1"/>
    </source>
</evidence>
<keyword evidence="3" id="KW-1185">Reference proteome</keyword>
<feature type="compositionally biased region" description="Polar residues" evidence="1">
    <location>
        <begin position="1"/>
        <end position="21"/>
    </location>
</feature>
<dbReference type="EMBL" id="JAHDVG010000467">
    <property type="protein sequence ID" value="KAH1182420.1"/>
    <property type="molecule type" value="Genomic_DNA"/>
</dbReference>
<sequence>MLLSSFQKDSLSSPLKGNPQTIPNPPSPCTHFPSHSSWWFVFQFGDFPVHPSQTVHAIAVPLGCPLDPLFIAGAVHCARNSLISRCNNRMKKQVSESVTAKSPELAACQAEAPLRKAMEEEPKQSTKKFPVSSRKRNIHLQWFSPQDNKLKGLWP</sequence>
<organism evidence="2 3">
    <name type="scientific">Mauremys mutica</name>
    <name type="common">yellowpond turtle</name>
    <dbReference type="NCBI Taxonomy" id="74926"/>
    <lineage>
        <taxon>Eukaryota</taxon>
        <taxon>Metazoa</taxon>
        <taxon>Chordata</taxon>
        <taxon>Craniata</taxon>
        <taxon>Vertebrata</taxon>
        <taxon>Euteleostomi</taxon>
        <taxon>Archelosauria</taxon>
        <taxon>Testudinata</taxon>
        <taxon>Testudines</taxon>
        <taxon>Cryptodira</taxon>
        <taxon>Durocryptodira</taxon>
        <taxon>Testudinoidea</taxon>
        <taxon>Geoemydidae</taxon>
        <taxon>Geoemydinae</taxon>
        <taxon>Mauremys</taxon>
    </lineage>
</organism>
<reference evidence="2" key="1">
    <citation type="submission" date="2021-09" db="EMBL/GenBank/DDBJ databases">
        <title>The genome of Mauremys mutica provides insights into the evolution of semi-aquatic lifestyle.</title>
        <authorList>
            <person name="Gong S."/>
            <person name="Gao Y."/>
        </authorList>
    </citation>
    <scope>NUCLEOTIDE SEQUENCE</scope>
    <source>
        <strain evidence="2">MM-2020</strain>
        <tissue evidence="2">Muscle</tissue>
    </source>
</reference>